<evidence type="ECO:0000256" key="7">
    <source>
        <dbReference type="RuleBase" id="RU000599"/>
    </source>
</evidence>
<evidence type="ECO:0000313" key="9">
    <source>
        <dbReference type="Proteomes" id="UP000661691"/>
    </source>
</evidence>
<dbReference type="AlphaFoldDB" id="A0A926NG66"/>
<dbReference type="PROSITE" id="PS00955">
    <property type="entry name" value="IGP_DEHYDRATASE_2"/>
    <property type="match status" value="1"/>
</dbReference>
<evidence type="ECO:0000256" key="6">
    <source>
        <dbReference type="HAMAP-Rule" id="MF_00076"/>
    </source>
</evidence>
<dbReference type="SUPFAM" id="SSF54211">
    <property type="entry name" value="Ribosomal protein S5 domain 2-like"/>
    <property type="match status" value="2"/>
</dbReference>
<keyword evidence="4 6" id="KW-0368">Histidine biosynthesis</keyword>
<accession>A0A926NG66</accession>
<reference evidence="8" key="1">
    <citation type="submission" date="2020-09" db="EMBL/GenBank/DDBJ databases">
        <title>A novel bacterium of genus Hazenella, isolated from South China Sea.</title>
        <authorList>
            <person name="Huang H."/>
            <person name="Mo K."/>
            <person name="Hu Y."/>
        </authorList>
    </citation>
    <scope>NUCLEOTIDE SEQUENCE</scope>
    <source>
        <strain evidence="8">IB182357</strain>
    </source>
</reference>
<protein>
    <recommendedName>
        <fullName evidence="2 6">Imidazoleglycerol-phosphate dehydratase</fullName>
        <shortName evidence="6">IGPD</shortName>
        <ecNumber evidence="6 7">4.2.1.19</ecNumber>
    </recommendedName>
</protein>
<name>A0A926NG66_9BACL</name>
<comment type="similarity">
    <text evidence="6 7">Belongs to the imidazoleglycerol-phosphate dehydratase family.</text>
</comment>
<dbReference type="NCBIfam" id="NF002111">
    <property type="entry name" value="PRK00951.2-1"/>
    <property type="match status" value="1"/>
</dbReference>
<dbReference type="InterPro" id="IPR020565">
    <property type="entry name" value="ImidazoleglycerP_deHydtase_CS"/>
</dbReference>
<dbReference type="EMBL" id="JACXAH010000013">
    <property type="protein sequence ID" value="MBD1372738.1"/>
    <property type="molecule type" value="Genomic_DNA"/>
</dbReference>
<dbReference type="Proteomes" id="UP000661691">
    <property type="component" value="Unassembled WGS sequence"/>
</dbReference>
<keyword evidence="5 6" id="KW-0456">Lyase</keyword>
<comment type="caution">
    <text evidence="8">The sequence shown here is derived from an EMBL/GenBank/DDBJ whole genome shotgun (WGS) entry which is preliminary data.</text>
</comment>
<dbReference type="EC" id="4.2.1.19" evidence="6 7"/>
<gene>
    <name evidence="6 8" type="primary">hisB</name>
    <name evidence="8" type="ORF">IC620_10255</name>
</gene>
<proteinExistence type="inferred from homology"/>
<dbReference type="GO" id="GO:0000105">
    <property type="term" value="P:L-histidine biosynthetic process"/>
    <property type="evidence" value="ECO:0007669"/>
    <property type="project" value="UniProtKB-UniRule"/>
</dbReference>
<dbReference type="Gene3D" id="3.30.230.40">
    <property type="entry name" value="Imidazole glycerol phosphate dehydratase, domain 1"/>
    <property type="match status" value="2"/>
</dbReference>
<dbReference type="PANTHER" id="PTHR23133">
    <property type="entry name" value="IMIDAZOLEGLYCEROL-PHOSPHATE DEHYDRATASE HIS7"/>
    <property type="match status" value="1"/>
</dbReference>
<dbReference type="GO" id="GO:0005737">
    <property type="term" value="C:cytoplasm"/>
    <property type="evidence" value="ECO:0007669"/>
    <property type="project" value="UniProtKB-SubCell"/>
</dbReference>
<dbReference type="InterPro" id="IPR020568">
    <property type="entry name" value="Ribosomal_Su5_D2-typ_SF"/>
</dbReference>
<evidence type="ECO:0000256" key="2">
    <source>
        <dbReference type="ARBA" id="ARBA00016664"/>
    </source>
</evidence>
<dbReference type="GO" id="GO:0004424">
    <property type="term" value="F:imidazoleglycerol-phosphate dehydratase activity"/>
    <property type="evidence" value="ECO:0007669"/>
    <property type="project" value="UniProtKB-UniRule"/>
</dbReference>
<evidence type="ECO:0000256" key="1">
    <source>
        <dbReference type="ARBA" id="ARBA00005047"/>
    </source>
</evidence>
<dbReference type="Pfam" id="PF00475">
    <property type="entry name" value="IGPD"/>
    <property type="match status" value="1"/>
</dbReference>
<comment type="subcellular location">
    <subcellularLocation>
        <location evidence="6 7">Cytoplasm</location>
    </subcellularLocation>
</comment>
<dbReference type="PROSITE" id="PS00954">
    <property type="entry name" value="IGP_DEHYDRATASE_1"/>
    <property type="match status" value="1"/>
</dbReference>
<keyword evidence="6" id="KW-0963">Cytoplasm</keyword>
<keyword evidence="9" id="KW-1185">Reference proteome</keyword>
<organism evidence="8 9">
    <name type="scientific">Polycladospora coralii</name>
    <dbReference type="NCBI Taxonomy" id="2771432"/>
    <lineage>
        <taxon>Bacteria</taxon>
        <taxon>Bacillati</taxon>
        <taxon>Bacillota</taxon>
        <taxon>Bacilli</taxon>
        <taxon>Bacillales</taxon>
        <taxon>Thermoactinomycetaceae</taxon>
        <taxon>Polycladospora</taxon>
    </lineage>
</organism>
<dbReference type="FunFam" id="3.30.230.40:FF:000001">
    <property type="entry name" value="Imidazoleglycerol-phosphate dehydratase HisB"/>
    <property type="match status" value="1"/>
</dbReference>
<keyword evidence="3 6" id="KW-0028">Amino-acid biosynthesis</keyword>
<dbReference type="CDD" id="cd07914">
    <property type="entry name" value="IGPD"/>
    <property type="match status" value="1"/>
</dbReference>
<dbReference type="HAMAP" id="MF_00076">
    <property type="entry name" value="HisB"/>
    <property type="match status" value="1"/>
</dbReference>
<comment type="pathway">
    <text evidence="1 6 7">Amino-acid biosynthesis; L-histidine biosynthesis; L-histidine from 5-phospho-alpha-D-ribose 1-diphosphate: step 6/9.</text>
</comment>
<evidence type="ECO:0000256" key="3">
    <source>
        <dbReference type="ARBA" id="ARBA00022605"/>
    </source>
</evidence>
<dbReference type="NCBIfam" id="NF002115">
    <property type="entry name" value="PRK00951.2-5"/>
    <property type="match status" value="1"/>
</dbReference>
<comment type="catalytic activity">
    <reaction evidence="6 7">
        <text>D-erythro-1-(imidazol-4-yl)glycerol 3-phosphate = 3-(imidazol-4-yl)-2-oxopropyl phosphate + H2O</text>
        <dbReference type="Rhea" id="RHEA:11040"/>
        <dbReference type="ChEBI" id="CHEBI:15377"/>
        <dbReference type="ChEBI" id="CHEBI:57766"/>
        <dbReference type="ChEBI" id="CHEBI:58278"/>
        <dbReference type="EC" id="4.2.1.19"/>
    </reaction>
</comment>
<dbReference type="InterPro" id="IPR038494">
    <property type="entry name" value="IGPD_sf"/>
</dbReference>
<dbReference type="FunFam" id="3.30.230.40:FF:000003">
    <property type="entry name" value="Imidazoleglycerol-phosphate dehydratase HisB"/>
    <property type="match status" value="1"/>
</dbReference>
<dbReference type="NCBIfam" id="NF002114">
    <property type="entry name" value="PRK00951.2-4"/>
    <property type="match status" value="1"/>
</dbReference>
<evidence type="ECO:0000256" key="5">
    <source>
        <dbReference type="ARBA" id="ARBA00023239"/>
    </source>
</evidence>
<sequence length="195" mass="21828">MQRSSSISRETNETNINLSINLDGEGQTKIKTDVPFMNHMLDLFGHHGQFDLTVDAQGDTDVDAHHTTEDMGICLGKALHQAIGDKKGINRYGNAFVPMDETLVQAVIDLSDRPHLEMRAYFPHQKVGSFDTELVHEFMWKLALEARMNLHIIVHYGRNTHHIIEGIFKALARALNEATAVQSKMKGVPSTKGLL</sequence>
<evidence type="ECO:0000256" key="4">
    <source>
        <dbReference type="ARBA" id="ARBA00023102"/>
    </source>
</evidence>
<dbReference type="RefSeq" id="WP_191142120.1">
    <property type="nucleotide sequence ID" value="NZ_JACXAH010000013.1"/>
</dbReference>
<dbReference type="InterPro" id="IPR000807">
    <property type="entry name" value="ImidazoleglycerolP_deHydtase"/>
</dbReference>
<evidence type="ECO:0000313" key="8">
    <source>
        <dbReference type="EMBL" id="MBD1372738.1"/>
    </source>
</evidence>
<dbReference type="PANTHER" id="PTHR23133:SF2">
    <property type="entry name" value="IMIDAZOLEGLYCEROL-PHOSPHATE DEHYDRATASE"/>
    <property type="match status" value="1"/>
</dbReference>